<feature type="transmembrane region" description="Helical" evidence="8">
    <location>
        <begin position="282"/>
        <end position="302"/>
    </location>
</feature>
<evidence type="ECO:0000256" key="8">
    <source>
        <dbReference type="SAM" id="Phobius"/>
    </source>
</evidence>
<dbReference type="SUPFAM" id="SSF81345">
    <property type="entry name" value="ABC transporter involved in vitamin B12 uptake, BtuC"/>
    <property type="match status" value="1"/>
</dbReference>
<name>C6XM06_HIRBI</name>
<evidence type="ECO:0000256" key="3">
    <source>
        <dbReference type="ARBA" id="ARBA00022448"/>
    </source>
</evidence>
<gene>
    <name evidence="9" type="ordered locus">Hbal_2157</name>
</gene>
<keyword evidence="5 8" id="KW-0812">Transmembrane</keyword>
<dbReference type="GO" id="GO:0033214">
    <property type="term" value="P:siderophore-iron import into cell"/>
    <property type="evidence" value="ECO:0007669"/>
    <property type="project" value="TreeGrafter"/>
</dbReference>
<dbReference type="InterPro" id="IPR000522">
    <property type="entry name" value="ABC_transptr_permease_BtuC"/>
</dbReference>
<dbReference type="HOGENOM" id="CLU_013016_0_3_5"/>
<feature type="transmembrane region" description="Helical" evidence="8">
    <location>
        <begin position="92"/>
        <end position="113"/>
    </location>
</feature>
<dbReference type="CDD" id="cd06550">
    <property type="entry name" value="TM_ABC_iron-siderophores_like"/>
    <property type="match status" value="1"/>
</dbReference>
<feature type="transmembrane region" description="Helical" evidence="8">
    <location>
        <begin position="66"/>
        <end position="85"/>
    </location>
</feature>
<dbReference type="EMBL" id="CP001678">
    <property type="protein sequence ID" value="ACT59838.1"/>
    <property type="molecule type" value="Genomic_DNA"/>
</dbReference>
<dbReference type="STRING" id="582402.Hbal_2157"/>
<evidence type="ECO:0000256" key="6">
    <source>
        <dbReference type="ARBA" id="ARBA00022989"/>
    </source>
</evidence>
<dbReference type="PANTHER" id="PTHR30472:SF25">
    <property type="entry name" value="ABC TRANSPORTER PERMEASE PROTEIN MJ0876-RELATED"/>
    <property type="match status" value="1"/>
</dbReference>
<feature type="transmembrane region" description="Helical" evidence="8">
    <location>
        <begin position="119"/>
        <end position="139"/>
    </location>
</feature>
<keyword evidence="3" id="KW-0813">Transport</keyword>
<accession>C6XM06</accession>
<evidence type="ECO:0000256" key="7">
    <source>
        <dbReference type="ARBA" id="ARBA00023136"/>
    </source>
</evidence>
<dbReference type="eggNOG" id="COG0609">
    <property type="taxonomic scope" value="Bacteria"/>
</dbReference>
<dbReference type="GO" id="GO:0022857">
    <property type="term" value="F:transmembrane transporter activity"/>
    <property type="evidence" value="ECO:0007669"/>
    <property type="project" value="InterPro"/>
</dbReference>
<dbReference type="Proteomes" id="UP000002745">
    <property type="component" value="Chromosome"/>
</dbReference>
<sequence>MSSMTMLSKTMLIPVLIVLSILSVIAACLLGSTAIGIDRVLAALIGQGSTGDTLVIWQIRLPRALAAYTVGMALGMSGAALQGLLRNPLAEPGVLGVSATASLAATFTIYYGLSVLSPLLLPISAILGALAATSILALAATRSQSVVTLILIGVGISSFSGAAMSFMLNMAPNPFSIADMINWMLGSVANRSFDDLALSLPFMLVGMLILLLKRRGLSALTLGDEAASGLGLNLKHQRIYTVLGAGLATGAAVSIAGAIGFVGIVAPHIIRPFVNYDPARSLIPSALLAGLFLTIADILIRILPTHNELKLGVVAALIGAPAFIWIAMQRQAENG</sequence>
<feature type="transmembrane region" description="Helical" evidence="8">
    <location>
        <begin position="309"/>
        <end position="328"/>
    </location>
</feature>
<dbReference type="KEGG" id="hba:Hbal_2157"/>
<evidence type="ECO:0000256" key="4">
    <source>
        <dbReference type="ARBA" id="ARBA00022475"/>
    </source>
</evidence>
<organism evidence="9 10">
    <name type="scientific">Hirschia baltica (strain ATCC 49814 / DSM 5838 / IFAM 1418)</name>
    <dbReference type="NCBI Taxonomy" id="582402"/>
    <lineage>
        <taxon>Bacteria</taxon>
        <taxon>Pseudomonadati</taxon>
        <taxon>Pseudomonadota</taxon>
        <taxon>Alphaproteobacteria</taxon>
        <taxon>Hyphomonadales</taxon>
        <taxon>Hyphomonadaceae</taxon>
        <taxon>Hirschia</taxon>
    </lineage>
</organism>
<feature type="transmembrane region" description="Helical" evidence="8">
    <location>
        <begin position="196"/>
        <end position="212"/>
    </location>
</feature>
<comment type="subcellular location">
    <subcellularLocation>
        <location evidence="1">Cell membrane</location>
        <topology evidence="1">Multi-pass membrane protein</topology>
    </subcellularLocation>
</comment>
<dbReference type="Pfam" id="PF01032">
    <property type="entry name" value="FecCD"/>
    <property type="match status" value="1"/>
</dbReference>
<keyword evidence="6 8" id="KW-1133">Transmembrane helix</keyword>
<feature type="transmembrane region" description="Helical" evidence="8">
    <location>
        <begin position="242"/>
        <end position="270"/>
    </location>
</feature>
<feature type="transmembrane region" description="Helical" evidence="8">
    <location>
        <begin position="146"/>
        <end position="168"/>
    </location>
</feature>
<dbReference type="Gene3D" id="1.10.3470.10">
    <property type="entry name" value="ABC transporter involved in vitamin B12 uptake, BtuC"/>
    <property type="match status" value="1"/>
</dbReference>
<dbReference type="InterPro" id="IPR037294">
    <property type="entry name" value="ABC_BtuC-like"/>
</dbReference>
<dbReference type="GO" id="GO:0005886">
    <property type="term" value="C:plasma membrane"/>
    <property type="evidence" value="ECO:0007669"/>
    <property type="project" value="UniProtKB-SubCell"/>
</dbReference>
<keyword evidence="4" id="KW-1003">Cell membrane</keyword>
<evidence type="ECO:0000256" key="1">
    <source>
        <dbReference type="ARBA" id="ARBA00004651"/>
    </source>
</evidence>
<evidence type="ECO:0000313" key="10">
    <source>
        <dbReference type="Proteomes" id="UP000002745"/>
    </source>
</evidence>
<comment type="similarity">
    <text evidence="2">Belongs to the binding-protein-dependent transport system permease family. FecCD subfamily.</text>
</comment>
<evidence type="ECO:0000256" key="2">
    <source>
        <dbReference type="ARBA" id="ARBA00007935"/>
    </source>
</evidence>
<keyword evidence="10" id="KW-1185">Reference proteome</keyword>
<keyword evidence="7 8" id="KW-0472">Membrane</keyword>
<protein>
    <submittedName>
        <fullName evidence="9">Transport system permease protein</fullName>
    </submittedName>
</protein>
<evidence type="ECO:0000313" key="9">
    <source>
        <dbReference type="EMBL" id="ACT59838.1"/>
    </source>
</evidence>
<proteinExistence type="inferred from homology"/>
<dbReference type="PANTHER" id="PTHR30472">
    <property type="entry name" value="FERRIC ENTEROBACTIN TRANSPORT SYSTEM PERMEASE PROTEIN"/>
    <property type="match status" value="1"/>
</dbReference>
<evidence type="ECO:0000256" key="5">
    <source>
        <dbReference type="ARBA" id="ARBA00022692"/>
    </source>
</evidence>
<dbReference type="AlphaFoldDB" id="C6XM06"/>
<reference evidence="10" key="1">
    <citation type="journal article" date="2011" name="J. Bacteriol.">
        <title>Genome sequences of eight morphologically diverse alphaproteobacteria.</title>
        <authorList>
            <consortium name="US DOE Joint Genome Institute"/>
            <person name="Brown P.J."/>
            <person name="Kysela D.T."/>
            <person name="Buechlein A."/>
            <person name="Hemmerich C."/>
            <person name="Brun Y.V."/>
        </authorList>
    </citation>
    <scope>NUCLEOTIDE SEQUENCE [LARGE SCALE GENOMIC DNA]</scope>
    <source>
        <strain evidence="10">ATCC 49814 / DSM 5838 / IFAM 1418</strain>
    </source>
</reference>